<protein>
    <submittedName>
        <fullName evidence="1">Uncharacterized protein</fullName>
    </submittedName>
</protein>
<sequence>MACENYQPNFCMEFEGVKLGGPVVGETNPYSIKVGGGVYGIQLGVGEGHTSGTSDAAARNTFVSNT</sequence>
<comment type="caution">
    <text evidence="1">The sequence shown here is derived from an EMBL/GenBank/DDBJ whole genome shotgun (WGS) entry which is preliminary data.</text>
</comment>
<accession>A0ABS5EAD9</accession>
<dbReference type="Proteomes" id="UP000677812">
    <property type="component" value="Unassembled WGS sequence"/>
</dbReference>
<evidence type="ECO:0000313" key="1">
    <source>
        <dbReference type="EMBL" id="MBR0560874.1"/>
    </source>
</evidence>
<gene>
    <name evidence="1" type="ORF">KB213_12595</name>
</gene>
<feature type="non-terminal residue" evidence="1">
    <location>
        <position position="66"/>
    </location>
</feature>
<evidence type="ECO:0000313" key="2">
    <source>
        <dbReference type="Proteomes" id="UP000677812"/>
    </source>
</evidence>
<reference evidence="1 2" key="1">
    <citation type="submission" date="2021-04" db="EMBL/GenBank/DDBJ databases">
        <title>The complete genome sequence of Neokomagataea sp. TBRC 2177.</title>
        <authorList>
            <person name="Charoenyingcharoen P."/>
            <person name="Yukphan P."/>
        </authorList>
    </citation>
    <scope>NUCLEOTIDE SEQUENCE [LARGE SCALE GENOMIC DNA]</scope>
    <source>
        <strain evidence="1 2">TBRC 2177</strain>
    </source>
</reference>
<proteinExistence type="predicted"/>
<keyword evidence="2" id="KW-1185">Reference proteome</keyword>
<organism evidence="1 2">
    <name type="scientific">Neokomagataea anthophila</name>
    <dbReference type="NCBI Taxonomy" id="2826925"/>
    <lineage>
        <taxon>Bacteria</taxon>
        <taxon>Pseudomonadati</taxon>
        <taxon>Pseudomonadota</taxon>
        <taxon>Alphaproteobacteria</taxon>
        <taxon>Acetobacterales</taxon>
        <taxon>Acetobacteraceae</taxon>
        <taxon>Neokomagataea</taxon>
    </lineage>
</organism>
<name>A0ABS5EAD9_9PROT</name>
<dbReference type="EMBL" id="JAGRQH010000250">
    <property type="protein sequence ID" value="MBR0560874.1"/>
    <property type="molecule type" value="Genomic_DNA"/>
</dbReference>